<evidence type="ECO:0000313" key="5">
    <source>
        <dbReference type="Proteomes" id="UP000053201"/>
    </source>
</evidence>
<evidence type="ECO:0000256" key="2">
    <source>
        <dbReference type="SAM" id="MobiDB-lite"/>
    </source>
</evidence>
<feature type="region of interest" description="Disordered" evidence="2">
    <location>
        <begin position="18"/>
        <end position="43"/>
    </location>
</feature>
<dbReference type="GO" id="GO:0051087">
    <property type="term" value="F:protein-folding chaperone binding"/>
    <property type="evidence" value="ECO:0007669"/>
    <property type="project" value="InterPro"/>
</dbReference>
<dbReference type="STRING" id="645134.A0A0L0HVB9"/>
<dbReference type="RefSeq" id="XP_016612863.1">
    <property type="nucleotide sequence ID" value="XM_016748851.1"/>
</dbReference>
<dbReference type="GeneID" id="27684247"/>
<proteinExistence type="inferred from homology"/>
<dbReference type="GO" id="GO:0005737">
    <property type="term" value="C:cytoplasm"/>
    <property type="evidence" value="ECO:0007669"/>
    <property type="project" value="TreeGrafter"/>
</dbReference>
<dbReference type="Pfam" id="PF18201">
    <property type="entry name" value="PIH1_CS"/>
    <property type="match status" value="1"/>
</dbReference>
<dbReference type="Proteomes" id="UP000053201">
    <property type="component" value="Unassembled WGS sequence"/>
</dbReference>
<dbReference type="SUPFAM" id="SSF49764">
    <property type="entry name" value="HSP20-like chaperones"/>
    <property type="match status" value="1"/>
</dbReference>
<dbReference type="Gene3D" id="2.60.40.790">
    <property type="match status" value="1"/>
</dbReference>
<feature type="domain" description="PIH1D1/2/3 CS-like" evidence="3">
    <location>
        <begin position="88"/>
        <end position="184"/>
    </location>
</feature>
<evidence type="ECO:0000313" key="4">
    <source>
        <dbReference type="EMBL" id="KND04824.1"/>
    </source>
</evidence>
<dbReference type="AlphaFoldDB" id="A0A0L0HVB9"/>
<dbReference type="OMA" id="ESMVVHK"/>
<dbReference type="PANTHER" id="PTHR21083">
    <property type="entry name" value="TWISTER"/>
    <property type="match status" value="1"/>
</dbReference>
<evidence type="ECO:0000259" key="3">
    <source>
        <dbReference type="Pfam" id="PF18201"/>
    </source>
</evidence>
<name>A0A0L0HVB9_SPIPD</name>
<keyword evidence="5" id="KW-1185">Reference proteome</keyword>
<dbReference type="eggNOG" id="ENOG502RZWX">
    <property type="taxonomic scope" value="Eukaryota"/>
</dbReference>
<accession>A0A0L0HVB9</accession>
<dbReference type="InterPro" id="IPR026697">
    <property type="entry name" value="DNAAF6"/>
</dbReference>
<dbReference type="InParanoid" id="A0A0L0HVB9"/>
<dbReference type="VEuPathDB" id="FungiDB:SPPG_00527"/>
<feature type="compositionally biased region" description="Polar residues" evidence="2">
    <location>
        <begin position="26"/>
        <end position="40"/>
    </location>
</feature>
<organism evidence="4 5">
    <name type="scientific">Spizellomyces punctatus (strain DAOM BR117)</name>
    <dbReference type="NCBI Taxonomy" id="645134"/>
    <lineage>
        <taxon>Eukaryota</taxon>
        <taxon>Fungi</taxon>
        <taxon>Fungi incertae sedis</taxon>
        <taxon>Chytridiomycota</taxon>
        <taxon>Chytridiomycota incertae sedis</taxon>
        <taxon>Chytridiomycetes</taxon>
        <taxon>Spizellomycetales</taxon>
        <taxon>Spizellomycetaceae</taxon>
        <taxon>Spizellomyces</taxon>
    </lineage>
</organism>
<dbReference type="InterPro" id="IPR008978">
    <property type="entry name" value="HSP20-like_chaperone"/>
</dbReference>
<dbReference type="OrthoDB" id="25887at2759"/>
<gene>
    <name evidence="4" type="ORF">SPPG_00527</name>
</gene>
<dbReference type="GO" id="GO:0070286">
    <property type="term" value="P:axonemal dynein complex assembly"/>
    <property type="evidence" value="ECO:0007669"/>
    <property type="project" value="InterPro"/>
</dbReference>
<comment type="similarity">
    <text evidence="1">Belongs to the PIH1 family.</text>
</comment>
<reference evidence="4 5" key="1">
    <citation type="submission" date="2009-08" db="EMBL/GenBank/DDBJ databases">
        <title>The Genome Sequence of Spizellomyces punctatus strain DAOM BR117.</title>
        <authorList>
            <consortium name="The Broad Institute Genome Sequencing Platform"/>
            <person name="Russ C."/>
            <person name="Cuomo C."/>
            <person name="Shea T."/>
            <person name="Young S.K."/>
            <person name="Zeng Q."/>
            <person name="Koehrsen M."/>
            <person name="Haas B."/>
            <person name="Borodovsky M."/>
            <person name="Guigo R."/>
            <person name="Alvarado L."/>
            <person name="Berlin A."/>
            <person name="Bochicchio J."/>
            <person name="Borenstein D."/>
            <person name="Chapman S."/>
            <person name="Chen Z."/>
            <person name="Engels R."/>
            <person name="Freedman E."/>
            <person name="Gellesch M."/>
            <person name="Goldberg J."/>
            <person name="Griggs A."/>
            <person name="Gujja S."/>
            <person name="Heiman D."/>
            <person name="Hepburn T."/>
            <person name="Howarth C."/>
            <person name="Jen D."/>
            <person name="Larson L."/>
            <person name="Lewis B."/>
            <person name="Mehta T."/>
            <person name="Park D."/>
            <person name="Pearson M."/>
            <person name="Roberts A."/>
            <person name="Saif S."/>
            <person name="Shenoy N."/>
            <person name="Sisk P."/>
            <person name="Stolte C."/>
            <person name="Sykes S."/>
            <person name="Thomson T."/>
            <person name="Walk T."/>
            <person name="White J."/>
            <person name="Yandava C."/>
            <person name="Burger G."/>
            <person name="Gray M.W."/>
            <person name="Holland P.W.H."/>
            <person name="King N."/>
            <person name="Lang F.B.F."/>
            <person name="Roger A.J."/>
            <person name="Ruiz-Trillo I."/>
            <person name="Lander E."/>
            <person name="Nusbaum C."/>
        </authorList>
    </citation>
    <scope>NUCLEOTIDE SEQUENCE [LARGE SCALE GENOMIC DNA]</scope>
    <source>
        <strain evidence="4 5">DAOM BR117</strain>
    </source>
</reference>
<dbReference type="CDD" id="cd00298">
    <property type="entry name" value="ACD_sHsps_p23-like"/>
    <property type="match status" value="1"/>
</dbReference>
<dbReference type="PANTHER" id="PTHR21083:SF0">
    <property type="entry name" value="DYNEIN AXONEMAL ASSEMBLY FACTOR 6"/>
    <property type="match status" value="1"/>
</dbReference>
<dbReference type="InterPro" id="IPR041442">
    <property type="entry name" value="PIH1D1/2/3_CS-like"/>
</dbReference>
<evidence type="ECO:0000256" key="1">
    <source>
        <dbReference type="ARBA" id="ARBA00008511"/>
    </source>
</evidence>
<sequence>MELDGTSILALADMLRSPNGEAESGSAATYTPYSQTSDISPGSIGLTKVAERSLVEKESRPDTYSNEIWTEDEVEVDVEVEADPRPLPEYTLRYRQRVSANDLYLGGLSGKTPSIHDADDLVVSISMPHAKMKDVDLDCTESTLEIRSPQYRLKLPLPDLVDSDNGEAKWDKGKSLLVVTLPIKRENRF</sequence>
<protein>
    <recommendedName>
        <fullName evidence="3">PIH1D1/2/3 CS-like domain-containing protein</fullName>
    </recommendedName>
</protein>
<dbReference type="EMBL" id="KQ257450">
    <property type="protein sequence ID" value="KND04824.1"/>
    <property type="molecule type" value="Genomic_DNA"/>
</dbReference>
<dbReference type="GO" id="GO:0045505">
    <property type="term" value="F:dynein intermediate chain binding"/>
    <property type="evidence" value="ECO:0007669"/>
    <property type="project" value="TreeGrafter"/>
</dbReference>